<dbReference type="CDD" id="cd12285">
    <property type="entry name" value="RRM3_RBM39_like"/>
    <property type="match status" value="1"/>
</dbReference>
<dbReference type="GO" id="GO:0003723">
    <property type="term" value="F:RNA binding"/>
    <property type="evidence" value="ECO:0007669"/>
    <property type="project" value="UniProtKB-UniRule"/>
</dbReference>
<feature type="coiled-coil region" evidence="2">
    <location>
        <begin position="1"/>
        <end position="33"/>
    </location>
</feature>
<dbReference type="EMBL" id="CU928165">
    <property type="protein sequence ID" value="CAR21094.1"/>
    <property type="molecule type" value="Genomic_DNA"/>
</dbReference>
<proteinExistence type="predicted"/>
<dbReference type="InParanoid" id="C5DBD7"/>
<dbReference type="STRING" id="559295.C5DBD7"/>
<evidence type="ECO:0000313" key="5">
    <source>
        <dbReference type="EMBL" id="CAR21094.1"/>
    </source>
</evidence>
<accession>C5DBD7</accession>
<protein>
    <submittedName>
        <fullName evidence="5">KLTH0A01716p</fullName>
    </submittedName>
</protein>
<dbReference type="PROSITE" id="PS50102">
    <property type="entry name" value="RRM"/>
    <property type="match status" value="1"/>
</dbReference>
<dbReference type="GO" id="GO:0005684">
    <property type="term" value="C:U2-type spliceosomal complex"/>
    <property type="evidence" value="ECO:0007669"/>
    <property type="project" value="TreeGrafter"/>
</dbReference>
<dbReference type="FunCoup" id="C5DBD7">
    <property type="interactions" value="131"/>
</dbReference>
<feature type="compositionally biased region" description="Basic and acidic residues" evidence="3">
    <location>
        <begin position="177"/>
        <end position="186"/>
    </location>
</feature>
<dbReference type="PANTHER" id="PTHR15608:SF0">
    <property type="entry name" value="HIV TAT-SPECIFIC FACTOR 1"/>
    <property type="match status" value="1"/>
</dbReference>
<organism evidence="5 6">
    <name type="scientific">Lachancea thermotolerans (strain ATCC 56472 / CBS 6340 / NRRL Y-8284)</name>
    <name type="common">Yeast</name>
    <name type="synonym">Kluyveromyces thermotolerans</name>
    <dbReference type="NCBI Taxonomy" id="559295"/>
    <lineage>
        <taxon>Eukaryota</taxon>
        <taxon>Fungi</taxon>
        <taxon>Dikarya</taxon>
        <taxon>Ascomycota</taxon>
        <taxon>Saccharomycotina</taxon>
        <taxon>Saccharomycetes</taxon>
        <taxon>Saccharomycetales</taxon>
        <taxon>Saccharomycetaceae</taxon>
        <taxon>Lachancea</taxon>
    </lineage>
</organism>
<dbReference type="eggNOG" id="KOG1548">
    <property type="taxonomic scope" value="Eukaryota"/>
</dbReference>
<keyword evidence="1" id="KW-0694">RNA-binding</keyword>
<dbReference type="InterPro" id="IPR012677">
    <property type="entry name" value="Nucleotide-bd_a/b_plait_sf"/>
</dbReference>
<dbReference type="InterPro" id="IPR034393">
    <property type="entry name" value="TatSF1-like"/>
</dbReference>
<evidence type="ECO:0000256" key="2">
    <source>
        <dbReference type="SAM" id="Coils"/>
    </source>
</evidence>
<dbReference type="InterPro" id="IPR000504">
    <property type="entry name" value="RRM_dom"/>
</dbReference>
<feature type="compositionally biased region" description="Basic and acidic residues" evidence="3">
    <location>
        <begin position="127"/>
        <end position="138"/>
    </location>
</feature>
<dbReference type="GO" id="GO:0005686">
    <property type="term" value="C:U2 snRNP"/>
    <property type="evidence" value="ECO:0007669"/>
    <property type="project" value="TreeGrafter"/>
</dbReference>
<sequence>MDEEELQLKKELREKKAQELARRKRARDNTERKEDTKRPLKNCAIYISHLPLEVTKDEVIEEFTKYGVIRKDLKSSEPKCKFYYGVDGSFEGAALIVYMRPESVRMAVDLMDGYSFMGNKLKVEEATFKKEPKDDKKSPNASQEGSRDVSAEPKLNNIHAKLNEQERELQDWDDTTDEKTTPREEGSEVDSIPDESENASSRTVVLANVLDLYANLAPQQIAEVAADLKEGCEAIGSVSSFEFDEVLGQAKVEYKSSEIAQKCCQLMNGRYFDGRKLVAYNLEQGEEEEEDEVAEW</sequence>
<dbReference type="RefSeq" id="XP_002551536.1">
    <property type="nucleotide sequence ID" value="XM_002551490.1"/>
</dbReference>
<dbReference type="SMART" id="SM00360">
    <property type="entry name" value="RRM"/>
    <property type="match status" value="2"/>
</dbReference>
<gene>
    <name evidence="5" type="ordered locus">KLTH0A01716g</name>
</gene>
<evidence type="ECO:0000256" key="3">
    <source>
        <dbReference type="SAM" id="MobiDB-lite"/>
    </source>
</evidence>
<dbReference type="Pfam" id="PF00076">
    <property type="entry name" value="RRM_1"/>
    <property type="match status" value="2"/>
</dbReference>
<dbReference type="Gene3D" id="3.30.70.330">
    <property type="match status" value="2"/>
</dbReference>
<feature type="region of interest" description="Disordered" evidence="3">
    <location>
        <begin position="127"/>
        <end position="200"/>
    </location>
</feature>
<dbReference type="OrthoDB" id="10258585at2759"/>
<feature type="compositionally biased region" description="Acidic residues" evidence="3">
    <location>
        <begin position="187"/>
        <end position="197"/>
    </location>
</feature>
<dbReference type="OMA" id="TRYNGEH"/>
<dbReference type="SUPFAM" id="SSF54928">
    <property type="entry name" value="RNA-binding domain, RBD"/>
    <property type="match status" value="1"/>
</dbReference>
<evidence type="ECO:0000259" key="4">
    <source>
        <dbReference type="PROSITE" id="PS50102"/>
    </source>
</evidence>
<dbReference type="InterPro" id="IPR035979">
    <property type="entry name" value="RBD_domain_sf"/>
</dbReference>
<name>C5DBD7_LACTC</name>
<keyword evidence="2" id="KW-0175">Coiled coil</keyword>
<feature type="domain" description="RRM" evidence="4">
    <location>
        <begin position="43"/>
        <end position="128"/>
    </location>
</feature>
<reference evidence="5 6" key="1">
    <citation type="journal article" date="2009" name="Genome Res.">
        <title>Comparative genomics of protoploid Saccharomycetaceae.</title>
        <authorList>
            <consortium name="The Genolevures Consortium"/>
            <person name="Souciet J.-L."/>
            <person name="Dujon B."/>
            <person name="Gaillardin C."/>
            <person name="Johnston M."/>
            <person name="Baret P.V."/>
            <person name="Cliften P."/>
            <person name="Sherman D.J."/>
            <person name="Weissenbach J."/>
            <person name="Westhof E."/>
            <person name="Wincker P."/>
            <person name="Jubin C."/>
            <person name="Poulain J."/>
            <person name="Barbe V."/>
            <person name="Segurens B."/>
            <person name="Artiguenave F."/>
            <person name="Anthouard V."/>
            <person name="Vacherie B."/>
            <person name="Val M.-E."/>
            <person name="Fulton R.S."/>
            <person name="Minx P."/>
            <person name="Wilson R."/>
            <person name="Durrens P."/>
            <person name="Jean G."/>
            <person name="Marck C."/>
            <person name="Martin T."/>
            <person name="Nikolski M."/>
            <person name="Rolland T."/>
            <person name="Seret M.-L."/>
            <person name="Casaregola S."/>
            <person name="Despons L."/>
            <person name="Fairhead C."/>
            <person name="Fischer G."/>
            <person name="Lafontaine I."/>
            <person name="Leh V."/>
            <person name="Lemaire M."/>
            <person name="de Montigny J."/>
            <person name="Neuveglise C."/>
            <person name="Thierry A."/>
            <person name="Blanc-Lenfle I."/>
            <person name="Bleykasten C."/>
            <person name="Diffels J."/>
            <person name="Fritsch E."/>
            <person name="Frangeul L."/>
            <person name="Goeffon A."/>
            <person name="Jauniaux N."/>
            <person name="Kachouri-Lafond R."/>
            <person name="Payen C."/>
            <person name="Potier S."/>
            <person name="Pribylova L."/>
            <person name="Ozanne C."/>
            <person name="Richard G.-F."/>
            <person name="Sacerdot C."/>
            <person name="Straub M.-L."/>
            <person name="Talla E."/>
        </authorList>
    </citation>
    <scope>NUCLEOTIDE SEQUENCE [LARGE SCALE GENOMIC DNA]</scope>
    <source>
        <strain evidence="6">ATCC 56472 / CBS 6340 / NRRL Y-8284</strain>
    </source>
</reference>
<dbReference type="AlphaFoldDB" id="C5DBD7"/>
<dbReference type="Proteomes" id="UP000002036">
    <property type="component" value="Chromosome A"/>
</dbReference>
<dbReference type="HOGENOM" id="CLU_026945_2_0_1"/>
<feature type="compositionally biased region" description="Basic and acidic residues" evidence="3">
    <location>
        <begin position="161"/>
        <end position="170"/>
    </location>
</feature>
<evidence type="ECO:0000313" key="6">
    <source>
        <dbReference type="Proteomes" id="UP000002036"/>
    </source>
</evidence>
<dbReference type="PANTHER" id="PTHR15608">
    <property type="entry name" value="SPLICING FACTOR U2AF-ASSOCIATED PROTEIN 2"/>
    <property type="match status" value="1"/>
</dbReference>
<keyword evidence="6" id="KW-1185">Reference proteome</keyword>
<dbReference type="GeneID" id="8290329"/>
<evidence type="ECO:0000256" key="1">
    <source>
        <dbReference type="PROSITE-ProRule" id="PRU00176"/>
    </source>
</evidence>
<dbReference type="KEGG" id="lth:KLTH0A01716g"/>